<reference evidence="1 2" key="1">
    <citation type="submission" date="2015-06" db="EMBL/GenBank/DDBJ databases">
        <title>Survival trade-offs in plant roots during colonization by closely related pathogenic and mutualistic fungi.</title>
        <authorList>
            <person name="Hacquard S."/>
            <person name="Kracher B."/>
            <person name="Hiruma K."/>
            <person name="Weinman A."/>
            <person name="Muench P."/>
            <person name="Garrido Oter R."/>
            <person name="Ver Loren van Themaat E."/>
            <person name="Dallerey J.-F."/>
            <person name="Damm U."/>
            <person name="Henrissat B."/>
            <person name="Lespinet O."/>
            <person name="Thon M."/>
            <person name="Kemen E."/>
            <person name="McHardy A.C."/>
            <person name="Schulze-Lefert P."/>
            <person name="O'Connell R.J."/>
        </authorList>
    </citation>
    <scope>NUCLEOTIDE SEQUENCE [LARGE SCALE GENOMIC DNA]</scope>
    <source>
        <strain evidence="1 2">MAFF 238704</strain>
    </source>
</reference>
<keyword evidence="2" id="KW-1185">Reference proteome</keyword>
<dbReference type="EMBL" id="LFIW01001051">
    <property type="protein sequence ID" value="KZL83808.1"/>
    <property type="molecule type" value="Genomic_DNA"/>
</dbReference>
<accession>A0A161WGZ5</accession>
<dbReference type="AlphaFoldDB" id="A0A161WGZ5"/>
<sequence>MSRVAGPKRLEISASLLFRRSRFVAAVSALVPISQFGSFDPLNFAQFSSTIPIAEATPIAPKCLSVPEPFSLQCQAQNCNGASHLLAVGCQRMNEEWSGRVVYVS</sequence>
<name>A0A161WGZ5_COLIC</name>
<gene>
    <name evidence="1" type="ORF">CI238_12922</name>
</gene>
<comment type="caution">
    <text evidence="1">The sequence shown here is derived from an EMBL/GenBank/DDBJ whole genome shotgun (WGS) entry which is preliminary data.</text>
</comment>
<evidence type="ECO:0000313" key="1">
    <source>
        <dbReference type="EMBL" id="KZL83808.1"/>
    </source>
</evidence>
<dbReference type="Proteomes" id="UP000076584">
    <property type="component" value="Unassembled WGS sequence"/>
</dbReference>
<proteinExistence type="predicted"/>
<organism evidence="1 2">
    <name type="scientific">Colletotrichum incanum</name>
    <name type="common">Soybean anthracnose fungus</name>
    <dbReference type="NCBI Taxonomy" id="1573173"/>
    <lineage>
        <taxon>Eukaryota</taxon>
        <taxon>Fungi</taxon>
        <taxon>Dikarya</taxon>
        <taxon>Ascomycota</taxon>
        <taxon>Pezizomycotina</taxon>
        <taxon>Sordariomycetes</taxon>
        <taxon>Hypocreomycetidae</taxon>
        <taxon>Glomerellales</taxon>
        <taxon>Glomerellaceae</taxon>
        <taxon>Colletotrichum</taxon>
        <taxon>Colletotrichum spaethianum species complex</taxon>
    </lineage>
</organism>
<protein>
    <submittedName>
        <fullName evidence="1">Uncharacterized protein</fullName>
    </submittedName>
</protein>
<evidence type="ECO:0000313" key="2">
    <source>
        <dbReference type="Proteomes" id="UP000076584"/>
    </source>
</evidence>